<dbReference type="PANTHER" id="PTHR38117:SF2">
    <property type="entry name" value="NACHT AND WD40 DOMAIN PROTEIN"/>
    <property type="match status" value="1"/>
</dbReference>
<dbReference type="InterPro" id="IPR055481">
    <property type="entry name" value="DUF7053"/>
</dbReference>
<feature type="compositionally biased region" description="Acidic residues" evidence="1">
    <location>
        <begin position="330"/>
        <end position="342"/>
    </location>
</feature>
<protein>
    <recommendedName>
        <fullName evidence="2">DUF7053 domain-containing protein</fullName>
    </recommendedName>
</protein>
<gene>
    <name evidence="3" type="ORF">E8E12_006495</name>
</gene>
<proteinExistence type="predicted"/>
<evidence type="ECO:0000313" key="4">
    <source>
        <dbReference type="Proteomes" id="UP000758155"/>
    </source>
</evidence>
<dbReference type="Proteomes" id="UP000758155">
    <property type="component" value="Unassembled WGS sequence"/>
</dbReference>
<feature type="compositionally biased region" description="Polar residues" evidence="1">
    <location>
        <begin position="258"/>
        <end position="271"/>
    </location>
</feature>
<dbReference type="PANTHER" id="PTHR38117">
    <property type="entry name" value="NACHT AND WD40 DOMAIN PROTEIN"/>
    <property type="match status" value="1"/>
</dbReference>
<keyword evidence="4" id="KW-1185">Reference proteome</keyword>
<organism evidence="3 4">
    <name type="scientific">Didymella heteroderae</name>
    <dbReference type="NCBI Taxonomy" id="1769908"/>
    <lineage>
        <taxon>Eukaryota</taxon>
        <taxon>Fungi</taxon>
        <taxon>Dikarya</taxon>
        <taxon>Ascomycota</taxon>
        <taxon>Pezizomycotina</taxon>
        <taxon>Dothideomycetes</taxon>
        <taxon>Pleosporomycetidae</taxon>
        <taxon>Pleosporales</taxon>
        <taxon>Pleosporineae</taxon>
        <taxon>Didymellaceae</taxon>
        <taxon>Didymella</taxon>
    </lineage>
</organism>
<feature type="region of interest" description="Disordered" evidence="1">
    <location>
        <begin position="211"/>
        <end position="275"/>
    </location>
</feature>
<dbReference type="OrthoDB" id="3246050at2759"/>
<accession>A0A9P5BZX3</accession>
<feature type="domain" description="DUF7053" evidence="2">
    <location>
        <begin position="3"/>
        <end position="171"/>
    </location>
</feature>
<name>A0A9P5BZX3_9PLEO</name>
<evidence type="ECO:0000259" key="2">
    <source>
        <dbReference type="Pfam" id="PF23155"/>
    </source>
</evidence>
<comment type="caution">
    <text evidence="3">The sequence shown here is derived from an EMBL/GenBank/DDBJ whole genome shotgun (WGS) entry which is preliminary data.</text>
</comment>
<dbReference type="AlphaFoldDB" id="A0A9P5BZX3"/>
<dbReference type="Pfam" id="PF23155">
    <property type="entry name" value="DUF7053"/>
    <property type="match status" value="1"/>
</dbReference>
<feature type="compositionally biased region" description="Low complexity" evidence="1">
    <location>
        <begin position="243"/>
        <end position="257"/>
    </location>
</feature>
<sequence length="526" mass="57462">MPKTVVFTTITPLPAGIARKSVLDMYKDHLAMIDLNPLVVERYKCKPPAYAPTSEYYATWYTIKDKVSYLPGGLATGSVSYHAVFHDFPDCLETHVYAPLGLDIRGKWSIGGSLPGEPKEQPEPGLKVPRSGLYIREEVKMTCSKLLMGFVKKTFKDSHSQLVEKLVERAHILESNAANERLQALRRIEPRERMGHGDIFIAPPPDYQFDKFGPPAYKSQASPRFATHSRSQSASPVLTPGLSQSSSVTERSASVSSLPAQSDRPSSSHSILSPKAASVPEQSLYLLPATTYDGGLSSSFNRPISLYPGSTSPPPSNRVVSVIYETMVDEEPSDDDSDDELVPESSHIVSPPSIPEVRPISFNLVFGERSPGPKTPISNEDLLADIDAAIDESYIYFSSDTPYDSLPTPNALQAAGNLDTLPATTYETLPSTTYLTLPSTTYKASPASSFDTLPSTIYKPEPAQTLDALPSTTFTPQIVLTSAAFSPKRERKDSVVPYPAYSDLPPTPLPKDEKYLLPRKQSVTAL</sequence>
<evidence type="ECO:0000313" key="3">
    <source>
        <dbReference type="EMBL" id="KAF3036707.1"/>
    </source>
</evidence>
<feature type="region of interest" description="Disordered" evidence="1">
    <location>
        <begin position="330"/>
        <end position="353"/>
    </location>
</feature>
<evidence type="ECO:0000256" key="1">
    <source>
        <dbReference type="SAM" id="MobiDB-lite"/>
    </source>
</evidence>
<reference evidence="3" key="1">
    <citation type="submission" date="2019-04" db="EMBL/GenBank/DDBJ databases">
        <title>Sequencing of skin fungus with MAO and IRED activity.</title>
        <authorList>
            <person name="Marsaioli A.J."/>
            <person name="Bonatto J.M.C."/>
            <person name="Reis Junior O."/>
        </authorList>
    </citation>
    <scope>NUCLEOTIDE SEQUENCE</scope>
    <source>
        <strain evidence="3">28M1</strain>
    </source>
</reference>
<dbReference type="EMBL" id="SWKV01000048">
    <property type="protein sequence ID" value="KAF3036707.1"/>
    <property type="molecule type" value="Genomic_DNA"/>
</dbReference>
<feature type="region of interest" description="Disordered" evidence="1">
    <location>
        <begin position="487"/>
        <end position="526"/>
    </location>
</feature>